<evidence type="ECO:0000256" key="2">
    <source>
        <dbReference type="RuleBase" id="RU000383"/>
    </source>
</evidence>
<feature type="compositionally biased region" description="Low complexity" evidence="3">
    <location>
        <begin position="39"/>
        <end position="53"/>
    </location>
</feature>
<dbReference type="InterPro" id="IPR004367">
    <property type="entry name" value="Cyclin_C-dom"/>
</dbReference>
<dbReference type="GeneID" id="107107363"/>
<dbReference type="InterPro" id="IPR006671">
    <property type="entry name" value="Cyclin_N"/>
</dbReference>
<accession>A0ABM1JNV3</accession>
<dbReference type="SMART" id="SM01332">
    <property type="entry name" value="Cyclin_C"/>
    <property type="match status" value="1"/>
</dbReference>
<dbReference type="InterPro" id="IPR013763">
    <property type="entry name" value="Cyclin-like_dom"/>
</dbReference>
<evidence type="ECO:0000256" key="1">
    <source>
        <dbReference type="ARBA" id="ARBA00023127"/>
    </source>
</evidence>
<evidence type="ECO:0000259" key="5">
    <source>
        <dbReference type="SMART" id="SM01332"/>
    </source>
</evidence>
<dbReference type="InterPro" id="IPR036915">
    <property type="entry name" value="Cyclin-like_sf"/>
</dbReference>
<keyword evidence="6" id="KW-1185">Reference proteome</keyword>
<protein>
    <submittedName>
        <fullName evidence="7">Cyclin N-terminal domain-containing protein 2</fullName>
    </submittedName>
</protein>
<dbReference type="Pfam" id="PF00134">
    <property type="entry name" value="Cyclin_N"/>
    <property type="match status" value="1"/>
</dbReference>
<feature type="domain" description="Cyclin-like" evidence="4">
    <location>
        <begin position="305"/>
        <end position="389"/>
    </location>
</feature>
<evidence type="ECO:0000313" key="6">
    <source>
        <dbReference type="Proteomes" id="UP000694871"/>
    </source>
</evidence>
<dbReference type="Pfam" id="PF02984">
    <property type="entry name" value="Cyclin_C"/>
    <property type="match status" value="1"/>
</dbReference>
<feature type="compositionally biased region" description="Low complexity" evidence="3">
    <location>
        <begin position="96"/>
        <end position="115"/>
    </location>
</feature>
<dbReference type="Proteomes" id="UP000694871">
    <property type="component" value="Unplaced"/>
</dbReference>
<feature type="domain" description="Cyclin-like" evidence="4">
    <location>
        <begin position="208"/>
        <end position="292"/>
    </location>
</feature>
<name>A0ABM1JNV3_GEKJA</name>
<dbReference type="CDD" id="cd20542">
    <property type="entry name" value="CYCLIN_CNTD2"/>
    <property type="match status" value="1"/>
</dbReference>
<comment type="similarity">
    <text evidence="2">Belongs to the cyclin family.</text>
</comment>
<proteinExistence type="inferred from homology"/>
<feature type="domain" description="Cyclin C-terminal" evidence="5">
    <location>
        <begin position="301"/>
        <end position="420"/>
    </location>
</feature>
<evidence type="ECO:0000313" key="7">
    <source>
        <dbReference type="RefSeq" id="XP_015263140.1"/>
    </source>
</evidence>
<evidence type="ECO:0000259" key="4">
    <source>
        <dbReference type="SMART" id="SM00385"/>
    </source>
</evidence>
<dbReference type="InterPro" id="IPR039361">
    <property type="entry name" value="Cyclin"/>
</dbReference>
<feature type="region of interest" description="Disordered" evidence="3">
    <location>
        <begin position="36"/>
        <end position="148"/>
    </location>
</feature>
<dbReference type="RefSeq" id="XP_015263140.1">
    <property type="nucleotide sequence ID" value="XM_015407654.1"/>
</dbReference>
<dbReference type="Gene3D" id="1.10.472.10">
    <property type="entry name" value="Cyclin-like"/>
    <property type="match status" value="2"/>
</dbReference>
<organism evidence="6 7">
    <name type="scientific">Gekko japonicus</name>
    <name type="common">Schlegel's Japanese gecko</name>
    <dbReference type="NCBI Taxonomy" id="146911"/>
    <lineage>
        <taxon>Eukaryota</taxon>
        <taxon>Metazoa</taxon>
        <taxon>Chordata</taxon>
        <taxon>Craniata</taxon>
        <taxon>Vertebrata</taxon>
        <taxon>Euteleostomi</taxon>
        <taxon>Lepidosauria</taxon>
        <taxon>Squamata</taxon>
        <taxon>Bifurcata</taxon>
        <taxon>Gekkota</taxon>
        <taxon>Gekkonidae</taxon>
        <taxon>Gekkoninae</taxon>
        <taxon>Gekko</taxon>
    </lineage>
</organism>
<evidence type="ECO:0000256" key="3">
    <source>
        <dbReference type="SAM" id="MobiDB-lite"/>
    </source>
</evidence>
<dbReference type="SUPFAM" id="SSF47954">
    <property type="entry name" value="Cyclin-like"/>
    <property type="match status" value="2"/>
</dbReference>
<sequence length="435" mass="47232">MAPSARATPRLWHRGPLEAQPAWLLTAGERTTLPGISLPGRGWSGPSWGRGSPAVVHADEDRMGPPRSLPPLLLSLPPVKGRGSQGGDGAPEEKPGAACPGDAAAAEAPPQRARPAGPPSRKAEERSRESGRPTHRPAALFSPAPSGVPLSASLGQELSQAMRRMDMGVEQEYAGDIFQSLMEQPRYTFRASDMPRAVTAERRALVVDWLVQVHEYLKLADDTLYLAVYLMNAYLKMSKVRVAALQLLSVACLFLACKVEESTCPQPSQLCLMTEDTVTPKELFCMERRILTRLRFELHYANPVSLLHLLAEVGRASLEVRHMAMYFMELSLMEADAVGVEPALLAVAALCLAQRVLGEGGSRSLQGDPPKLHMYSASELSAVYTSMARAATQSSGSPLRATFWKYSRPQKLCTSTSSALTDSAYLRRFQGSPTP</sequence>
<gene>
    <name evidence="7" type="primary">CNTD2</name>
</gene>
<dbReference type="SMART" id="SM00385">
    <property type="entry name" value="CYCLIN"/>
    <property type="match status" value="2"/>
</dbReference>
<keyword evidence="1 2" id="KW-0195">Cyclin</keyword>
<reference evidence="7" key="1">
    <citation type="submission" date="2025-08" db="UniProtKB">
        <authorList>
            <consortium name="RefSeq"/>
        </authorList>
    </citation>
    <scope>IDENTIFICATION</scope>
</reference>
<dbReference type="PANTHER" id="PTHR10177">
    <property type="entry name" value="CYCLINS"/>
    <property type="match status" value="1"/>
</dbReference>
<feature type="compositionally biased region" description="Basic and acidic residues" evidence="3">
    <location>
        <begin position="121"/>
        <end position="132"/>
    </location>
</feature>